<keyword evidence="4" id="KW-1185">Reference proteome</keyword>
<dbReference type="Gramene" id="FCD_00022705-RA">
    <property type="protein sequence ID" value="FCD_00022705-RA:cds"/>
    <property type="gene ID" value="FCD_00022705"/>
</dbReference>
<name>A0AA88JD47_FICCA</name>
<evidence type="ECO:0000313" key="3">
    <source>
        <dbReference type="EMBL" id="GMN67773.1"/>
    </source>
</evidence>
<evidence type="ECO:0000313" key="4">
    <source>
        <dbReference type="Proteomes" id="UP001187192"/>
    </source>
</evidence>
<organism evidence="1 4">
    <name type="scientific">Ficus carica</name>
    <name type="common">Common fig</name>
    <dbReference type="NCBI Taxonomy" id="3494"/>
    <lineage>
        <taxon>Eukaryota</taxon>
        <taxon>Viridiplantae</taxon>
        <taxon>Streptophyta</taxon>
        <taxon>Embryophyta</taxon>
        <taxon>Tracheophyta</taxon>
        <taxon>Spermatophyta</taxon>
        <taxon>Magnoliopsida</taxon>
        <taxon>eudicotyledons</taxon>
        <taxon>Gunneridae</taxon>
        <taxon>Pentapetalae</taxon>
        <taxon>rosids</taxon>
        <taxon>fabids</taxon>
        <taxon>Rosales</taxon>
        <taxon>Moraceae</taxon>
        <taxon>Ficeae</taxon>
        <taxon>Ficus</taxon>
    </lineage>
</organism>
<dbReference type="EMBL" id="BTGU01000497">
    <property type="protein sequence ID" value="GMN67773.1"/>
    <property type="molecule type" value="Genomic_DNA"/>
</dbReference>
<evidence type="ECO:0000313" key="1">
    <source>
        <dbReference type="EMBL" id="GMN67746.1"/>
    </source>
</evidence>
<dbReference type="EMBL" id="BTGU01000496">
    <property type="protein sequence ID" value="GMN67747.1"/>
    <property type="molecule type" value="Genomic_DNA"/>
</dbReference>
<evidence type="ECO:0000313" key="2">
    <source>
        <dbReference type="EMBL" id="GMN67747.1"/>
    </source>
</evidence>
<dbReference type="Proteomes" id="UP001187192">
    <property type="component" value="Unassembled WGS sequence"/>
</dbReference>
<gene>
    <name evidence="1" type="ORF">TIFTF001_036804</name>
    <name evidence="2" type="ORF">TIFTF001_036816</name>
    <name evidence="3" type="ORF">TIFTF001_036831</name>
</gene>
<protein>
    <submittedName>
        <fullName evidence="1">Uncharacterized protein</fullName>
    </submittedName>
</protein>
<accession>A0AA88JD47</accession>
<dbReference type="EMBL" id="BTGU01000495">
    <property type="protein sequence ID" value="GMN67746.1"/>
    <property type="molecule type" value="Genomic_DNA"/>
</dbReference>
<comment type="caution">
    <text evidence="1">The sequence shown here is derived from an EMBL/GenBank/DDBJ whole genome shotgun (WGS) entry which is preliminary data.</text>
</comment>
<sequence>MISANPPTPVVLTLVRSEFPILAHVPEDDFDNKARSVDSAYTPTSRTSLITAYLTLD</sequence>
<reference evidence="1" key="1">
    <citation type="submission" date="2023-07" db="EMBL/GenBank/DDBJ databases">
        <title>draft genome sequence of fig (Ficus carica).</title>
        <authorList>
            <person name="Takahashi T."/>
            <person name="Nishimura K."/>
        </authorList>
    </citation>
    <scope>NUCLEOTIDE SEQUENCE</scope>
</reference>
<dbReference type="AlphaFoldDB" id="A0AA88JD47"/>
<proteinExistence type="predicted"/>